<reference evidence="3" key="1">
    <citation type="journal article" date="2020" name="Nature">
        <title>Giant virus diversity and host interactions through global metagenomics.</title>
        <authorList>
            <person name="Schulz F."/>
            <person name="Roux S."/>
            <person name="Paez-Espino D."/>
            <person name="Jungbluth S."/>
            <person name="Walsh D.A."/>
            <person name="Denef V.J."/>
            <person name="McMahon K.D."/>
            <person name="Konstantinidis K.T."/>
            <person name="Eloe-Fadrosh E.A."/>
            <person name="Kyrpides N.C."/>
            <person name="Woyke T."/>
        </authorList>
    </citation>
    <scope>NUCLEOTIDE SEQUENCE</scope>
    <source>
        <strain evidence="3">GVMAG-M-3300021473-15</strain>
    </source>
</reference>
<accession>A0A6C0CQI5</accession>
<feature type="region of interest" description="Disordered" evidence="1">
    <location>
        <begin position="1"/>
        <end position="20"/>
    </location>
</feature>
<evidence type="ECO:0000256" key="1">
    <source>
        <dbReference type="SAM" id="MobiDB-lite"/>
    </source>
</evidence>
<dbReference type="AlphaFoldDB" id="A0A6C0CQI5"/>
<evidence type="ECO:0000256" key="2">
    <source>
        <dbReference type="SAM" id="Phobius"/>
    </source>
</evidence>
<feature type="transmembrane region" description="Helical" evidence="2">
    <location>
        <begin position="88"/>
        <end position="108"/>
    </location>
</feature>
<name>A0A6C0CQI5_9ZZZZ</name>
<keyword evidence="2" id="KW-1133">Transmembrane helix</keyword>
<evidence type="ECO:0000313" key="3">
    <source>
        <dbReference type="EMBL" id="QHT06818.1"/>
    </source>
</evidence>
<sequence length="109" mass="11380">MAVLNASSVSGTSSFSKVSGSGVTSISLINVSLSNAVSLSISASGLISVSGVASQNDMNNLYTTVVTPNCTTADDTCRSALKIFFNVLYIYPPFIYGVICIILLILYLI</sequence>
<feature type="compositionally biased region" description="Low complexity" evidence="1">
    <location>
        <begin position="7"/>
        <end position="20"/>
    </location>
</feature>
<keyword evidence="2" id="KW-0472">Membrane</keyword>
<keyword evidence="2" id="KW-0812">Transmembrane</keyword>
<proteinExistence type="predicted"/>
<protein>
    <submittedName>
        <fullName evidence="3">Uncharacterized protein</fullName>
    </submittedName>
</protein>
<organism evidence="3">
    <name type="scientific">viral metagenome</name>
    <dbReference type="NCBI Taxonomy" id="1070528"/>
    <lineage>
        <taxon>unclassified sequences</taxon>
        <taxon>metagenomes</taxon>
        <taxon>organismal metagenomes</taxon>
    </lineage>
</organism>
<dbReference type="EMBL" id="MN739475">
    <property type="protein sequence ID" value="QHT06818.1"/>
    <property type="molecule type" value="Genomic_DNA"/>
</dbReference>